<dbReference type="Gene3D" id="3.90.1580.10">
    <property type="entry name" value="paralog of FGE (formylglycine-generating enzyme)"/>
    <property type="match status" value="1"/>
</dbReference>
<evidence type="ECO:0000313" key="2">
    <source>
        <dbReference type="EMBL" id="OJG88606.1"/>
    </source>
</evidence>
<dbReference type="AlphaFoldDB" id="A0AA91G7Z5"/>
<organism evidence="2 3">
    <name type="scientific">Enterococcus silesiacus</name>
    <dbReference type="NCBI Taxonomy" id="332949"/>
    <lineage>
        <taxon>Bacteria</taxon>
        <taxon>Bacillati</taxon>
        <taxon>Bacillota</taxon>
        <taxon>Bacilli</taxon>
        <taxon>Lactobacillales</taxon>
        <taxon>Enterococcaceae</taxon>
        <taxon>Enterococcus</taxon>
    </lineage>
</organism>
<feature type="domain" description="Sulfatase-modifying factor enzyme-like" evidence="1">
    <location>
        <begin position="15"/>
        <end position="140"/>
    </location>
</feature>
<dbReference type="SUPFAM" id="SSF56436">
    <property type="entry name" value="C-type lectin-like"/>
    <property type="match status" value="1"/>
</dbReference>
<evidence type="ECO:0000259" key="1">
    <source>
        <dbReference type="Pfam" id="PF03781"/>
    </source>
</evidence>
<proteinExistence type="predicted"/>
<protein>
    <recommendedName>
        <fullName evidence="1">Sulfatase-modifying factor enzyme-like domain-containing protein</fullName>
    </recommendedName>
</protein>
<dbReference type="PANTHER" id="PTHR23150">
    <property type="entry name" value="SULFATASE MODIFYING FACTOR 1, 2"/>
    <property type="match status" value="1"/>
</dbReference>
<sequence>MIPIPGGTEIVRDFQDLNQWVNSNSKMSIPVPTDAEWQYACRSGTKGYHGELDAIAWYQANSLGHVHAVGKRLPNSWGLYDMIGNAWEWCWDLYDEERYGTYRIFRGGSWATEARGCGTTSRRKSFPDFKIDDLGFRIARSL</sequence>
<name>A0AA91G7Z5_9ENTE</name>
<dbReference type="GO" id="GO:0120147">
    <property type="term" value="F:formylglycine-generating oxidase activity"/>
    <property type="evidence" value="ECO:0007669"/>
    <property type="project" value="TreeGrafter"/>
</dbReference>
<dbReference type="RefSeq" id="WP_083429208.1">
    <property type="nucleotide sequence ID" value="NZ_JXLC01000025.1"/>
</dbReference>
<dbReference type="InterPro" id="IPR042095">
    <property type="entry name" value="SUMF_sf"/>
</dbReference>
<gene>
    <name evidence="2" type="ORF">RV15_GL001791</name>
</gene>
<accession>A0AA91G7Z5</accession>
<dbReference type="EMBL" id="JXLC01000025">
    <property type="protein sequence ID" value="OJG88606.1"/>
    <property type="molecule type" value="Genomic_DNA"/>
</dbReference>
<dbReference type="Pfam" id="PF03781">
    <property type="entry name" value="FGE-sulfatase"/>
    <property type="match status" value="1"/>
</dbReference>
<dbReference type="InterPro" id="IPR051043">
    <property type="entry name" value="Sulfatase_Mod_Factor_Kinase"/>
</dbReference>
<comment type="caution">
    <text evidence="2">The sequence shown here is derived from an EMBL/GenBank/DDBJ whole genome shotgun (WGS) entry which is preliminary data.</text>
</comment>
<dbReference type="Proteomes" id="UP000183039">
    <property type="component" value="Unassembled WGS sequence"/>
</dbReference>
<dbReference type="PANTHER" id="PTHR23150:SF19">
    <property type="entry name" value="FORMYLGLYCINE-GENERATING ENZYME"/>
    <property type="match status" value="1"/>
</dbReference>
<dbReference type="InterPro" id="IPR016187">
    <property type="entry name" value="CTDL_fold"/>
</dbReference>
<evidence type="ECO:0000313" key="3">
    <source>
        <dbReference type="Proteomes" id="UP000183039"/>
    </source>
</evidence>
<reference evidence="2 3" key="1">
    <citation type="submission" date="2014-12" db="EMBL/GenBank/DDBJ databases">
        <title>Draft genome sequences of 29 type strains of Enterococci.</title>
        <authorList>
            <person name="Zhong Z."/>
            <person name="Sun Z."/>
            <person name="Liu W."/>
            <person name="Zhang W."/>
            <person name="Zhang H."/>
        </authorList>
    </citation>
    <scope>NUCLEOTIDE SEQUENCE [LARGE SCALE GENOMIC DNA]</scope>
    <source>
        <strain evidence="2 3">DSM 22801</strain>
    </source>
</reference>
<dbReference type="InterPro" id="IPR005532">
    <property type="entry name" value="SUMF_dom"/>
</dbReference>